<dbReference type="Pfam" id="PF09527">
    <property type="entry name" value="ATPase_gene1"/>
    <property type="match status" value="1"/>
</dbReference>
<dbReference type="HOGENOM" id="CLU_2753757_0_0_10"/>
<organism evidence="2 3">
    <name type="scientific">Niabella soli DSM 19437</name>
    <dbReference type="NCBI Taxonomy" id="929713"/>
    <lineage>
        <taxon>Bacteria</taxon>
        <taxon>Pseudomonadati</taxon>
        <taxon>Bacteroidota</taxon>
        <taxon>Chitinophagia</taxon>
        <taxon>Chitinophagales</taxon>
        <taxon>Chitinophagaceae</taxon>
        <taxon>Niabella</taxon>
    </lineage>
</organism>
<dbReference type="OrthoDB" id="680285at2"/>
<proteinExistence type="predicted"/>
<evidence type="ECO:0000313" key="2">
    <source>
        <dbReference type="EMBL" id="AHF14364.1"/>
    </source>
</evidence>
<keyword evidence="1" id="KW-0472">Membrane</keyword>
<protein>
    <submittedName>
        <fullName evidence="2">AtpZ protein</fullName>
    </submittedName>
</protein>
<evidence type="ECO:0000313" key="3">
    <source>
        <dbReference type="Proteomes" id="UP000003586"/>
    </source>
</evidence>
<gene>
    <name evidence="2" type="ORF">NIASO_02555</name>
</gene>
<accession>W0EYT7</accession>
<dbReference type="Proteomes" id="UP000003586">
    <property type="component" value="Chromosome"/>
</dbReference>
<dbReference type="EMBL" id="CP007035">
    <property type="protein sequence ID" value="AHF14364.1"/>
    <property type="molecule type" value="Genomic_DNA"/>
</dbReference>
<keyword evidence="3" id="KW-1185">Reference proteome</keyword>
<dbReference type="AlphaFoldDB" id="W0EYT7"/>
<feature type="transmembrane region" description="Helical" evidence="1">
    <location>
        <begin position="12"/>
        <end position="33"/>
    </location>
</feature>
<name>W0EYT7_9BACT</name>
<dbReference type="STRING" id="929713.NIASO_02555"/>
<reference evidence="2 3" key="1">
    <citation type="submission" date="2013-12" db="EMBL/GenBank/DDBJ databases">
        <authorList>
            <consortium name="DOE Joint Genome Institute"/>
            <person name="Eisen J."/>
            <person name="Huntemann M."/>
            <person name="Han J."/>
            <person name="Chen A."/>
            <person name="Kyrpides N."/>
            <person name="Mavromatis K."/>
            <person name="Markowitz V."/>
            <person name="Palaniappan K."/>
            <person name="Ivanova N."/>
            <person name="Schaumberg A."/>
            <person name="Pati A."/>
            <person name="Liolios K."/>
            <person name="Nordberg H.P."/>
            <person name="Cantor M.N."/>
            <person name="Hua S.X."/>
            <person name="Woyke T."/>
        </authorList>
    </citation>
    <scope>NUCLEOTIDE SEQUENCE [LARGE SCALE GENOMIC DNA]</scope>
    <source>
        <strain evidence="3">DSM 19437</strain>
    </source>
</reference>
<sequence length="70" mass="7897">MKKGSPRSWLKYIGLTAQLLALILFSVYAGLWLDKKLQVSPLFLIVLPLAVLGGAFYNLYKETNKKNPDE</sequence>
<feature type="transmembrane region" description="Helical" evidence="1">
    <location>
        <begin position="39"/>
        <end position="60"/>
    </location>
</feature>
<dbReference type="InterPro" id="IPR032820">
    <property type="entry name" value="ATPase_put"/>
</dbReference>
<keyword evidence="1" id="KW-0812">Transmembrane</keyword>
<keyword evidence="1" id="KW-1133">Transmembrane helix</keyword>
<dbReference type="RefSeq" id="WP_044046406.1">
    <property type="nucleotide sequence ID" value="NZ_CP007035.1"/>
</dbReference>
<evidence type="ECO:0000256" key="1">
    <source>
        <dbReference type="SAM" id="Phobius"/>
    </source>
</evidence>
<dbReference type="KEGG" id="nso:NIASO_02555"/>